<protein>
    <submittedName>
        <fullName evidence="1">33113_t:CDS:1</fullName>
    </submittedName>
</protein>
<accession>A0ACA9SHG4</accession>
<dbReference type="EMBL" id="CAJVQC010125324">
    <property type="protein sequence ID" value="CAG8839971.1"/>
    <property type="molecule type" value="Genomic_DNA"/>
</dbReference>
<feature type="non-terminal residue" evidence="1">
    <location>
        <position position="1"/>
    </location>
</feature>
<organism evidence="1 2">
    <name type="scientific">Racocetra persica</name>
    <dbReference type="NCBI Taxonomy" id="160502"/>
    <lineage>
        <taxon>Eukaryota</taxon>
        <taxon>Fungi</taxon>
        <taxon>Fungi incertae sedis</taxon>
        <taxon>Mucoromycota</taxon>
        <taxon>Glomeromycotina</taxon>
        <taxon>Glomeromycetes</taxon>
        <taxon>Diversisporales</taxon>
        <taxon>Gigasporaceae</taxon>
        <taxon>Racocetra</taxon>
    </lineage>
</organism>
<name>A0ACA9SHG4_9GLOM</name>
<sequence>KFQKDELEKSCLQLGIESTYVDIEDDLLPWNSTSISTIFRDYIFKIGVDV</sequence>
<evidence type="ECO:0000313" key="1">
    <source>
        <dbReference type="EMBL" id="CAG8839971.1"/>
    </source>
</evidence>
<feature type="non-terminal residue" evidence="1">
    <location>
        <position position="50"/>
    </location>
</feature>
<evidence type="ECO:0000313" key="2">
    <source>
        <dbReference type="Proteomes" id="UP000789920"/>
    </source>
</evidence>
<proteinExistence type="predicted"/>
<reference evidence="1" key="1">
    <citation type="submission" date="2021-06" db="EMBL/GenBank/DDBJ databases">
        <authorList>
            <person name="Kallberg Y."/>
            <person name="Tangrot J."/>
            <person name="Rosling A."/>
        </authorList>
    </citation>
    <scope>NUCLEOTIDE SEQUENCE</scope>
    <source>
        <strain evidence="1">MA461A</strain>
    </source>
</reference>
<comment type="caution">
    <text evidence="1">The sequence shown here is derived from an EMBL/GenBank/DDBJ whole genome shotgun (WGS) entry which is preliminary data.</text>
</comment>
<gene>
    <name evidence="1" type="ORF">RPERSI_LOCUS31249</name>
</gene>
<dbReference type="Proteomes" id="UP000789920">
    <property type="component" value="Unassembled WGS sequence"/>
</dbReference>
<keyword evidence="2" id="KW-1185">Reference proteome</keyword>